<keyword evidence="4" id="KW-1185">Reference proteome</keyword>
<organism evidence="2 3">
    <name type="scientific">Streptomyces spectabilis</name>
    <dbReference type="NCBI Taxonomy" id="68270"/>
    <lineage>
        <taxon>Bacteria</taxon>
        <taxon>Bacillati</taxon>
        <taxon>Actinomycetota</taxon>
        <taxon>Actinomycetes</taxon>
        <taxon>Kitasatosporales</taxon>
        <taxon>Streptomycetaceae</taxon>
        <taxon>Streptomyces</taxon>
    </lineage>
</organism>
<reference evidence="1 4" key="2">
    <citation type="submission" date="2020-08" db="EMBL/GenBank/DDBJ databases">
        <title>Genomic Encyclopedia of Type Strains, Phase III (KMG-III): the genomes of soil and plant-associated and newly described type strains.</title>
        <authorList>
            <person name="Whitman W."/>
        </authorList>
    </citation>
    <scope>NUCLEOTIDE SEQUENCE [LARGE SCALE GENOMIC DNA]</scope>
    <source>
        <strain evidence="1 4">CECT 3146</strain>
    </source>
</reference>
<evidence type="ECO:0000313" key="1">
    <source>
        <dbReference type="EMBL" id="MBB5103036.1"/>
    </source>
</evidence>
<dbReference type="NCBIfam" id="NF040893">
    <property type="entry name" value="SAVMC3_10250"/>
    <property type="match status" value="1"/>
</dbReference>
<dbReference type="Proteomes" id="UP000549009">
    <property type="component" value="Unassembled WGS sequence"/>
</dbReference>
<dbReference type="Proteomes" id="UP000326505">
    <property type="component" value="Chromosome"/>
</dbReference>
<reference evidence="2 3" key="1">
    <citation type="submission" date="2017-09" db="EMBL/GenBank/DDBJ databases">
        <authorList>
            <person name="Lee N."/>
            <person name="Cho B.-K."/>
        </authorList>
    </citation>
    <scope>NUCLEOTIDE SEQUENCE [LARGE SCALE GENOMIC DNA]</scope>
    <source>
        <strain evidence="2 3">ATCC 27465</strain>
    </source>
</reference>
<evidence type="ECO:0000313" key="3">
    <source>
        <dbReference type="Proteomes" id="UP000326505"/>
    </source>
</evidence>
<evidence type="ECO:0000313" key="2">
    <source>
        <dbReference type="EMBL" id="QEV59605.1"/>
    </source>
</evidence>
<sequence>MRELVYLSDRKLRQFMPERRRSLGRRGWQVTTPVGGVGIEAGAPDAEREREKRLRRIVDHVSVSARWFTEPEVRAGAWVEFEAPLNYRALNGAAPGMVLFFDPATAVEGYESGGALRLVLHGSVAHLAGDLEPTVAEPPALAERGWDGGISSCGPSWVQLATHAATLLGALAVQPSAASEPGHAPDSPLTLAEGTRQVLAALDGQLPAETAAWMHGHARVTAAVPAPGGERVRYLVATPLYVEYVTP</sequence>
<dbReference type="EMBL" id="JACHJD010000003">
    <property type="protein sequence ID" value="MBB5103036.1"/>
    <property type="molecule type" value="Genomic_DNA"/>
</dbReference>
<protein>
    <submittedName>
        <fullName evidence="2">Uncharacterized protein</fullName>
    </submittedName>
</protein>
<gene>
    <name evidence="2" type="ORF">CP982_13395</name>
    <name evidence="1" type="ORF">FHS40_002089</name>
</gene>
<name>A0A5P2X8X8_STRST</name>
<dbReference type="RefSeq" id="WP_150510729.1">
    <property type="nucleotide sequence ID" value="NZ_BMSQ01000004.1"/>
</dbReference>
<dbReference type="KEGG" id="sspb:CP982_13395"/>
<dbReference type="EMBL" id="CP023690">
    <property type="protein sequence ID" value="QEV59605.1"/>
    <property type="molecule type" value="Genomic_DNA"/>
</dbReference>
<accession>A0A5P2X8X8</accession>
<dbReference type="OrthoDB" id="3629987at2"/>
<dbReference type="InterPro" id="IPR054284">
    <property type="entry name" value="DUF7019"/>
</dbReference>
<dbReference type="AlphaFoldDB" id="A0A5P2X8X8"/>
<evidence type="ECO:0000313" key="4">
    <source>
        <dbReference type="Proteomes" id="UP000549009"/>
    </source>
</evidence>
<proteinExistence type="predicted"/>
<dbReference type="Pfam" id="PF22880">
    <property type="entry name" value="DUF7019"/>
    <property type="match status" value="1"/>
</dbReference>